<dbReference type="GO" id="GO:0046872">
    <property type="term" value="F:metal ion binding"/>
    <property type="evidence" value="ECO:0007669"/>
    <property type="project" value="UniProtKB-KW"/>
</dbReference>
<dbReference type="SUPFAM" id="SSF51197">
    <property type="entry name" value="Clavaminate synthase-like"/>
    <property type="match status" value="1"/>
</dbReference>
<comment type="caution">
    <text evidence="8">The sequence shown here is derived from an EMBL/GenBank/DDBJ whole genome shotgun (WGS) entry which is preliminary data.</text>
</comment>
<dbReference type="GO" id="GO:0016706">
    <property type="term" value="F:2-oxoglutarate-dependent dioxygenase activity"/>
    <property type="evidence" value="ECO:0007669"/>
    <property type="project" value="UniProtKB-ARBA"/>
</dbReference>
<evidence type="ECO:0000256" key="4">
    <source>
        <dbReference type="ARBA" id="ARBA00022964"/>
    </source>
</evidence>
<dbReference type="InterPro" id="IPR003819">
    <property type="entry name" value="TauD/TfdA-like"/>
</dbReference>
<keyword evidence="6" id="KW-0408">Iron</keyword>
<sequence>MGELESFAESLGPIMESHYGRVFDIVVTPDEGQKSVANSRYNLIPHTDDPYQDTPPGIIFFHCLMANDDGSGQSIFVDGFQIAEVLRREKPSAFYLLCHYELSFHKQYDEQIDMQAYSPVISLDRRGNLIGVRISNLFAAPFDLPEEIVEPFYAAYRKLMQLYTDPKYLLKVELRPGDMVIFDNHRILHGRTEIGMQQQRHLRWCAMPRDYLHSALQL</sequence>
<feature type="domain" description="TauD/TfdA-like" evidence="7">
    <location>
        <begin position="3"/>
        <end position="203"/>
    </location>
</feature>
<dbReference type="PANTHER" id="PTHR10696">
    <property type="entry name" value="GAMMA-BUTYROBETAINE HYDROXYLASE-RELATED"/>
    <property type="match status" value="1"/>
</dbReference>
<dbReference type="Pfam" id="PF02668">
    <property type="entry name" value="TauD"/>
    <property type="match status" value="1"/>
</dbReference>
<protein>
    <submittedName>
        <fullName evidence="8">Gamma-butyrobetaine,2-oxoglutarate dioxygenase</fullName>
    </submittedName>
</protein>
<dbReference type="Gene3D" id="3.60.130.10">
    <property type="entry name" value="Clavaminate synthase-like"/>
    <property type="match status" value="1"/>
</dbReference>
<comment type="similarity">
    <text evidence="2">Belongs to the gamma-BBH/TMLD family.</text>
</comment>
<gene>
    <name evidence="8" type="ORF">THIOM_000647</name>
</gene>
<dbReference type="PANTHER" id="PTHR10696:SF25">
    <property type="entry name" value="OXIDOREDUCTASE AIM17-RELATED"/>
    <property type="match status" value="1"/>
</dbReference>
<evidence type="ECO:0000256" key="1">
    <source>
        <dbReference type="ARBA" id="ARBA00001954"/>
    </source>
</evidence>
<keyword evidence="3" id="KW-0479">Metal-binding</keyword>
<dbReference type="InterPro" id="IPR042098">
    <property type="entry name" value="TauD-like_sf"/>
</dbReference>
<proteinExistence type="inferred from homology"/>
<evidence type="ECO:0000256" key="6">
    <source>
        <dbReference type="ARBA" id="ARBA00023004"/>
    </source>
</evidence>
<evidence type="ECO:0000256" key="5">
    <source>
        <dbReference type="ARBA" id="ARBA00023002"/>
    </source>
</evidence>
<name>A0A176S617_9GAMM</name>
<evidence type="ECO:0000259" key="7">
    <source>
        <dbReference type="Pfam" id="PF02668"/>
    </source>
</evidence>
<reference evidence="8 9" key="1">
    <citation type="submission" date="2016-05" db="EMBL/GenBank/DDBJ databases">
        <title>Single-cell genome of chain-forming Candidatus Thiomargarita nelsonii and comparison to other large sulfur-oxidizing bacteria.</title>
        <authorList>
            <person name="Winkel M."/>
            <person name="Salman V."/>
            <person name="Woyke T."/>
            <person name="Schulz-Vogt H."/>
            <person name="Richter M."/>
            <person name="Flood B."/>
            <person name="Bailey J."/>
            <person name="Amann R."/>
            <person name="Mussmann M."/>
        </authorList>
    </citation>
    <scope>NUCLEOTIDE SEQUENCE [LARGE SCALE GENOMIC DNA]</scope>
    <source>
        <strain evidence="8 9">THI036</strain>
    </source>
</reference>
<dbReference type="GO" id="GO:0045329">
    <property type="term" value="P:carnitine biosynthetic process"/>
    <property type="evidence" value="ECO:0007669"/>
    <property type="project" value="TreeGrafter"/>
</dbReference>
<dbReference type="AlphaFoldDB" id="A0A176S617"/>
<evidence type="ECO:0000313" key="8">
    <source>
        <dbReference type="EMBL" id="OAD23523.1"/>
    </source>
</evidence>
<organism evidence="8 9">
    <name type="scientific">Candidatus Thiomargarita nelsonii</name>
    <dbReference type="NCBI Taxonomy" id="1003181"/>
    <lineage>
        <taxon>Bacteria</taxon>
        <taxon>Pseudomonadati</taxon>
        <taxon>Pseudomonadota</taxon>
        <taxon>Gammaproteobacteria</taxon>
        <taxon>Thiotrichales</taxon>
        <taxon>Thiotrichaceae</taxon>
        <taxon>Thiomargarita</taxon>
    </lineage>
</organism>
<accession>A0A176S617</accession>
<keyword evidence="5" id="KW-0560">Oxidoreductase</keyword>
<dbReference type="EMBL" id="LUTY01000320">
    <property type="protein sequence ID" value="OAD23523.1"/>
    <property type="molecule type" value="Genomic_DNA"/>
</dbReference>
<dbReference type="Proteomes" id="UP000076962">
    <property type="component" value="Unassembled WGS sequence"/>
</dbReference>
<keyword evidence="4 8" id="KW-0223">Dioxygenase</keyword>
<evidence type="ECO:0000256" key="2">
    <source>
        <dbReference type="ARBA" id="ARBA00008654"/>
    </source>
</evidence>
<evidence type="ECO:0000313" key="9">
    <source>
        <dbReference type="Proteomes" id="UP000076962"/>
    </source>
</evidence>
<evidence type="ECO:0000256" key="3">
    <source>
        <dbReference type="ARBA" id="ARBA00022723"/>
    </source>
</evidence>
<comment type="cofactor">
    <cofactor evidence="1">
        <name>Fe(2+)</name>
        <dbReference type="ChEBI" id="CHEBI:29033"/>
    </cofactor>
</comment>
<dbReference type="InterPro" id="IPR050411">
    <property type="entry name" value="AlphaKG_dependent_hydroxylases"/>
</dbReference>
<keyword evidence="9" id="KW-1185">Reference proteome</keyword>